<dbReference type="EMBL" id="CAJVQC010111623">
    <property type="protein sequence ID" value="CAG8835341.1"/>
    <property type="molecule type" value="Genomic_DNA"/>
</dbReference>
<dbReference type="Proteomes" id="UP000789920">
    <property type="component" value="Unassembled WGS sequence"/>
</dbReference>
<protein>
    <submittedName>
        <fullName evidence="1">20954_t:CDS:1</fullName>
    </submittedName>
</protein>
<evidence type="ECO:0000313" key="1">
    <source>
        <dbReference type="EMBL" id="CAG8835341.1"/>
    </source>
</evidence>
<feature type="non-terminal residue" evidence="1">
    <location>
        <position position="107"/>
    </location>
</feature>
<sequence length="107" mass="11625">AFSGGSYGLFGGGSSGLFRGGSSCNSSGGLFGGNSSVVSCSTKYRNDGFFLCEKANRVPEIKTDYVTCESSALVILIWGIYIDYRSFRFDWIESCDYNMVTSTSTYF</sequence>
<proteinExistence type="predicted"/>
<name>A0ACA9SCB9_9GLOM</name>
<feature type="non-terminal residue" evidence="1">
    <location>
        <position position="1"/>
    </location>
</feature>
<accession>A0ACA9SCB9</accession>
<evidence type="ECO:0000313" key="2">
    <source>
        <dbReference type="Proteomes" id="UP000789920"/>
    </source>
</evidence>
<reference evidence="1" key="1">
    <citation type="submission" date="2021-06" db="EMBL/GenBank/DDBJ databases">
        <authorList>
            <person name="Kallberg Y."/>
            <person name="Tangrot J."/>
            <person name="Rosling A."/>
        </authorList>
    </citation>
    <scope>NUCLEOTIDE SEQUENCE</scope>
    <source>
        <strain evidence="1">MA461A</strain>
    </source>
</reference>
<keyword evidence="2" id="KW-1185">Reference proteome</keyword>
<gene>
    <name evidence="1" type="ORF">RPERSI_LOCUS29516</name>
</gene>
<organism evidence="1 2">
    <name type="scientific">Racocetra persica</name>
    <dbReference type="NCBI Taxonomy" id="160502"/>
    <lineage>
        <taxon>Eukaryota</taxon>
        <taxon>Fungi</taxon>
        <taxon>Fungi incertae sedis</taxon>
        <taxon>Mucoromycota</taxon>
        <taxon>Glomeromycotina</taxon>
        <taxon>Glomeromycetes</taxon>
        <taxon>Diversisporales</taxon>
        <taxon>Gigasporaceae</taxon>
        <taxon>Racocetra</taxon>
    </lineage>
</organism>
<comment type="caution">
    <text evidence="1">The sequence shown here is derived from an EMBL/GenBank/DDBJ whole genome shotgun (WGS) entry which is preliminary data.</text>
</comment>